<protein>
    <recommendedName>
        <fullName evidence="4">MotA/TolQ/ExbB proton channel domain-containing protein</fullName>
    </recommendedName>
</protein>
<accession>A0ABW7CKG1</accession>
<evidence type="ECO:0000313" key="3">
    <source>
        <dbReference type="Proteomes" id="UP001605250"/>
    </source>
</evidence>
<reference evidence="2 3" key="1">
    <citation type="submission" date="2024-07" db="EMBL/GenBank/DDBJ databases">
        <title>Novel bacterial strain Erwinia sp. OPT-41 promoting growth of various crops.</title>
        <authorList>
            <person name="Egorshina A."/>
            <person name="Lukyantsev M.A."/>
            <person name="Golubev S.N."/>
            <person name="Muratova A.Y."/>
            <person name="Bulygina E.A."/>
        </authorList>
    </citation>
    <scope>NUCLEOTIDE SEQUENCE [LARGE SCALE GENOMIC DNA]</scope>
    <source>
        <strain evidence="2 3">OPT-41</strain>
    </source>
</reference>
<dbReference type="Proteomes" id="UP001605250">
    <property type="component" value="Unassembled WGS sequence"/>
</dbReference>
<dbReference type="EMBL" id="JBGCUC010000007">
    <property type="protein sequence ID" value="MFG6076699.1"/>
    <property type="molecule type" value="Genomic_DNA"/>
</dbReference>
<proteinExistence type="predicted"/>
<comment type="caution">
    <text evidence="2">The sequence shown here is derived from an EMBL/GenBank/DDBJ whole genome shotgun (WGS) entry which is preliminary data.</text>
</comment>
<evidence type="ECO:0000256" key="1">
    <source>
        <dbReference type="SAM" id="Phobius"/>
    </source>
</evidence>
<sequence length="238" mass="26752">MYRLNQIIRELEGCEPYKPFRFITRRERIINIISAWGLAFSGICFLLLLMLALWCQYNTPGLKVIWLATALYLLCTLSALVAMFIPSLYGLIKIFGWKKEAITELLLEIDHDEANAKKLSYYSKLELDYAKHWVQLKINRLLVRVSNVFGDKTALMALIGLAYGAIKGLGGPNNLLAMFSKGFYSVEGIVIQVLALLLGVSLGALMLKKMAGYYVYKLELIEAALKIEAIKSEEGAQS</sequence>
<organism evidence="2 3">
    <name type="scientific">Erwinia plantamica</name>
    <dbReference type="NCBI Taxonomy" id="3237104"/>
    <lineage>
        <taxon>Bacteria</taxon>
        <taxon>Pseudomonadati</taxon>
        <taxon>Pseudomonadota</taxon>
        <taxon>Gammaproteobacteria</taxon>
        <taxon>Enterobacterales</taxon>
        <taxon>Erwiniaceae</taxon>
        <taxon>Erwinia</taxon>
    </lineage>
</organism>
<name>A0ABW7CKG1_9GAMM</name>
<feature type="transmembrane region" description="Helical" evidence="1">
    <location>
        <begin position="183"/>
        <end position="207"/>
    </location>
</feature>
<keyword evidence="1" id="KW-0472">Membrane</keyword>
<keyword evidence="1" id="KW-0812">Transmembrane</keyword>
<feature type="transmembrane region" description="Helical" evidence="1">
    <location>
        <begin position="65"/>
        <end position="92"/>
    </location>
</feature>
<evidence type="ECO:0008006" key="4">
    <source>
        <dbReference type="Google" id="ProtNLM"/>
    </source>
</evidence>
<evidence type="ECO:0000313" key="2">
    <source>
        <dbReference type="EMBL" id="MFG6076699.1"/>
    </source>
</evidence>
<keyword evidence="1" id="KW-1133">Transmembrane helix</keyword>
<feature type="transmembrane region" description="Helical" evidence="1">
    <location>
        <begin position="141"/>
        <end position="163"/>
    </location>
</feature>
<keyword evidence="3" id="KW-1185">Reference proteome</keyword>
<dbReference type="RefSeq" id="WP_301253369.1">
    <property type="nucleotide sequence ID" value="NZ_JBGCUC010000007.1"/>
</dbReference>
<feature type="transmembrane region" description="Helical" evidence="1">
    <location>
        <begin position="29"/>
        <end position="53"/>
    </location>
</feature>
<gene>
    <name evidence="2" type="ORF">AB3U87_10020</name>
</gene>